<dbReference type="PANTHER" id="PTHR11537">
    <property type="entry name" value="VOLTAGE-GATED POTASSIUM CHANNEL"/>
    <property type="match status" value="1"/>
</dbReference>
<evidence type="ECO:0000313" key="11">
    <source>
        <dbReference type="EMBL" id="KAA0023432.1"/>
    </source>
</evidence>
<dbReference type="Proteomes" id="UP000322244">
    <property type="component" value="Unassembled WGS sequence"/>
</dbReference>
<dbReference type="InterPro" id="IPR028325">
    <property type="entry name" value="VG_K_chnl"/>
</dbReference>
<evidence type="ECO:0000256" key="1">
    <source>
        <dbReference type="ARBA" id="ARBA00004141"/>
    </source>
</evidence>
<feature type="transmembrane region" description="Helical" evidence="9">
    <location>
        <begin position="70"/>
        <end position="88"/>
    </location>
</feature>
<comment type="subcellular location">
    <subcellularLocation>
        <location evidence="1">Membrane</location>
        <topology evidence="1">Multi-pass membrane protein</topology>
    </subcellularLocation>
</comment>
<dbReference type="EMBL" id="VLNY01000003">
    <property type="protein sequence ID" value="KAA0023432.1"/>
    <property type="molecule type" value="Genomic_DNA"/>
</dbReference>
<evidence type="ECO:0000256" key="4">
    <source>
        <dbReference type="ARBA" id="ARBA00022989"/>
    </source>
</evidence>
<keyword evidence="3 9" id="KW-0812">Transmembrane</keyword>
<dbReference type="InterPro" id="IPR013099">
    <property type="entry name" value="K_chnl_dom"/>
</dbReference>
<gene>
    <name evidence="11" type="ORF">FOY51_08465</name>
</gene>
<accession>A0A5A7SE06</accession>
<evidence type="ECO:0000256" key="9">
    <source>
        <dbReference type="SAM" id="Phobius"/>
    </source>
</evidence>
<dbReference type="GO" id="GO:0008076">
    <property type="term" value="C:voltage-gated potassium channel complex"/>
    <property type="evidence" value="ECO:0007669"/>
    <property type="project" value="InterPro"/>
</dbReference>
<sequence length="266" mass="28764">MQSTNSSLPTPGGSPSSEPGVASKRSRPLLPEWAHHADWPLTGAAVAFLIAYAYSVLAQPHGSARTVTDAILWLTWLCFALDYVVRLYRAENRLRWFLYNLHEFVIVALPMLRPLRLLRLVTLISAFQRSVGGALRGRVVAYACGGSALLVFVAALAVLEAERVDPSATITRFPDALWWAAATVTTVGYGDYSPVTTTGRVIAVGLMIAGIALLGVVTATLASWLAQRVAADDAQSQLATREHVDALTAEIVALRAELRQLGERMQ</sequence>
<feature type="transmembrane region" description="Helical" evidence="9">
    <location>
        <begin position="139"/>
        <end position="159"/>
    </location>
</feature>
<evidence type="ECO:0000313" key="12">
    <source>
        <dbReference type="Proteomes" id="UP000322244"/>
    </source>
</evidence>
<name>A0A5A7SE06_9NOCA</name>
<evidence type="ECO:0000256" key="7">
    <source>
        <dbReference type="ARBA" id="ARBA00023303"/>
    </source>
</evidence>
<keyword evidence="4 9" id="KW-1133">Transmembrane helix</keyword>
<evidence type="ECO:0000256" key="2">
    <source>
        <dbReference type="ARBA" id="ARBA00022448"/>
    </source>
</evidence>
<dbReference type="Gene3D" id="1.20.120.350">
    <property type="entry name" value="Voltage-gated potassium channels. Chain C"/>
    <property type="match status" value="1"/>
</dbReference>
<dbReference type="GO" id="GO:0005249">
    <property type="term" value="F:voltage-gated potassium channel activity"/>
    <property type="evidence" value="ECO:0007669"/>
    <property type="project" value="InterPro"/>
</dbReference>
<dbReference type="Gene3D" id="1.20.5.110">
    <property type="match status" value="1"/>
</dbReference>
<proteinExistence type="predicted"/>
<dbReference type="SUPFAM" id="SSF81324">
    <property type="entry name" value="Voltage-gated potassium channels"/>
    <property type="match status" value="1"/>
</dbReference>
<dbReference type="PANTHER" id="PTHR11537:SF254">
    <property type="entry name" value="POTASSIUM VOLTAGE-GATED CHANNEL PROTEIN SHAB"/>
    <property type="match status" value="1"/>
</dbReference>
<feature type="transmembrane region" description="Helical" evidence="9">
    <location>
        <begin position="201"/>
        <end position="226"/>
    </location>
</feature>
<keyword evidence="2" id="KW-0813">Transport</keyword>
<keyword evidence="6 9" id="KW-0472">Membrane</keyword>
<dbReference type="AlphaFoldDB" id="A0A5A7SE06"/>
<dbReference type="InterPro" id="IPR027359">
    <property type="entry name" value="Volt_channel_dom_sf"/>
</dbReference>
<feature type="compositionally biased region" description="Low complexity" evidence="8">
    <location>
        <begin position="1"/>
        <end position="20"/>
    </location>
</feature>
<feature type="domain" description="Potassium channel" evidence="10">
    <location>
        <begin position="153"/>
        <end position="226"/>
    </location>
</feature>
<keyword evidence="12" id="KW-1185">Reference proteome</keyword>
<dbReference type="OrthoDB" id="9799090at2"/>
<dbReference type="Pfam" id="PF07885">
    <property type="entry name" value="Ion_trans_2"/>
    <property type="match status" value="1"/>
</dbReference>
<evidence type="ECO:0000256" key="3">
    <source>
        <dbReference type="ARBA" id="ARBA00022692"/>
    </source>
</evidence>
<evidence type="ECO:0000259" key="10">
    <source>
        <dbReference type="Pfam" id="PF07885"/>
    </source>
</evidence>
<feature type="transmembrane region" description="Helical" evidence="9">
    <location>
        <begin position="39"/>
        <end position="58"/>
    </location>
</feature>
<comment type="caution">
    <text evidence="11">The sequence shown here is derived from an EMBL/GenBank/DDBJ whole genome shotgun (WGS) entry which is preliminary data.</text>
</comment>
<evidence type="ECO:0000256" key="5">
    <source>
        <dbReference type="ARBA" id="ARBA00023065"/>
    </source>
</evidence>
<keyword evidence="7 11" id="KW-0407">Ion channel</keyword>
<organism evidence="11 12">
    <name type="scientific">Antrihabitans cavernicola</name>
    <dbReference type="NCBI Taxonomy" id="2495913"/>
    <lineage>
        <taxon>Bacteria</taxon>
        <taxon>Bacillati</taxon>
        <taxon>Actinomycetota</taxon>
        <taxon>Actinomycetes</taxon>
        <taxon>Mycobacteriales</taxon>
        <taxon>Nocardiaceae</taxon>
        <taxon>Antrihabitans</taxon>
    </lineage>
</organism>
<dbReference type="Gene3D" id="1.10.287.70">
    <property type="match status" value="1"/>
</dbReference>
<reference evidence="11 12" key="1">
    <citation type="submission" date="2019-07" db="EMBL/GenBank/DDBJ databases">
        <title>Rhodococcus cavernicolus sp. nov., isolated from a cave.</title>
        <authorList>
            <person name="Lee S.D."/>
        </authorList>
    </citation>
    <scope>NUCLEOTIDE SEQUENCE [LARGE SCALE GENOMIC DNA]</scope>
    <source>
        <strain evidence="11 12">C1-24</strain>
    </source>
</reference>
<protein>
    <submittedName>
        <fullName evidence="11">Two pore domain potassium channel family protein</fullName>
    </submittedName>
</protein>
<dbReference type="GO" id="GO:0001508">
    <property type="term" value="P:action potential"/>
    <property type="evidence" value="ECO:0007669"/>
    <property type="project" value="TreeGrafter"/>
</dbReference>
<evidence type="ECO:0000256" key="8">
    <source>
        <dbReference type="SAM" id="MobiDB-lite"/>
    </source>
</evidence>
<feature type="region of interest" description="Disordered" evidence="8">
    <location>
        <begin position="1"/>
        <end position="24"/>
    </location>
</feature>
<keyword evidence="5" id="KW-0406">Ion transport</keyword>
<evidence type="ECO:0000256" key="6">
    <source>
        <dbReference type="ARBA" id="ARBA00023136"/>
    </source>
</evidence>